<feature type="region of interest" description="Disordered" evidence="1">
    <location>
        <begin position="1"/>
        <end position="42"/>
    </location>
</feature>
<dbReference type="Gene3D" id="3.40.50.720">
    <property type="entry name" value="NAD(P)-binding Rossmann-like Domain"/>
    <property type="match status" value="2"/>
</dbReference>
<dbReference type="Gene3D" id="3.90.180.10">
    <property type="entry name" value="Medium-chain alcohol dehydrogenases, catalytic domain"/>
    <property type="match status" value="3"/>
</dbReference>
<dbReference type="InterPro" id="IPR011032">
    <property type="entry name" value="GroES-like_sf"/>
</dbReference>
<feature type="domain" description="Enoyl reductase (ER)" evidence="2">
    <location>
        <begin position="30"/>
        <end position="298"/>
    </location>
</feature>
<name>A0A4Y7SFJ7_COPMI</name>
<dbReference type="InterPro" id="IPR047122">
    <property type="entry name" value="Trans-enoyl_RdTase-like"/>
</dbReference>
<accession>A0A4Y7SFJ7</accession>
<dbReference type="SUPFAM" id="SSF51735">
    <property type="entry name" value="NAD(P)-binding Rossmann-fold domains"/>
    <property type="match status" value="1"/>
</dbReference>
<dbReference type="GO" id="GO:0016651">
    <property type="term" value="F:oxidoreductase activity, acting on NAD(P)H"/>
    <property type="evidence" value="ECO:0007669"/>
    <property type="project" value="InterPro"/>
</dbReference>
<dbReference type="SUPFAM" id="SSF50129">
    <property type="entry name" value="GroES-like"/>
    <property type="match status" value="1"/>
</dbReference>
<keyword evidence="4" id="KW-1185">Reference proteome</keyword>
<dbReference type="Proteomes" id="UP000298030">
    <property type="component" value="Unassembled WGS sequence"/>
</dbReference>
<evidence type="ECO:0000313" key="4">
    <source>
        <dbReference type="Proteomes" id="UP000298030"/>
    </source>
</evidence>
<dbReference type="SMART" id="SM00829">
    <property type="entry name" value="PKS_ER"/>
    <property type="match status" value="1"/>
</dbReference>
<feature type="compositionally biased region" description="Polar residues" evidence="1">
    <location>
        <begin position="26"/>
        <end position="38"/>
    </location>
</feature>
<dbReference type="OrthoDB" id="3233595at2759"/>
<dbReference type="PANTHER" id="PTHR45348:SF2">
    <property type="entry name" value="ZINC-TYPE ALCOHOL DEHYDROGENASE-LIKE PROTEIN C2E1P3.01"/>
    <property type="match status" value="1"/>
</dbReference>
<feature type="compositionally biased region" description="Polar residues" evidence="1">
    <location>
        <begin position="1"/>
        <end position="18"/>
    </location>
</feature>
<dbReference type="PANTHER" id="PTHR45348">
    <property type="entry name" value="HYPOTHETICAL OXIDOREDUCTASE (EUROFUNG)"/>
    <property type="match status" value="1"/>
</dbReference>
<dbReference type="STRING" id="71717.A0A4Y7SFJ7"/>
<dbReference type="InterPro" id="IPR036291">
    <property type="entry name" value="NAD(P)-bd_dom_sf"/>
</dbReference>
<reference evidence="3 4" key="1">
    <citation type="journal article" date="2019" name="Nat. Ecol. Evol.">
        <title>Megaphylogeny resolves global patterns of mushroom evolution.</title>
        <authorList>
            <person name="Varga T."/>
            <person name="Krizsan K."/>
            <person name="Foldi C."/>
            <person name="Dima B."/>
            <person name="Sanchez-Garcia M."/>
            <person name="Sanchez-Ramirez S."/>
            <person name="Szollosi G.J."/>
            <person name="Szarkandi J.G."/>
            <person name="Papp V."/>
            <person name="Albert L."/>
            <person name="Andreopoulos W."/>
            <person name="Angelini C."/>
            <person name="Antonin V."/>
            <person name="Barry K.W."/>
            <person name="Bougher N.L."/>
            <person name="Buchanan P."/>
            <person name="Buyck B."/>
            <person name="Bense V."/>
            <person name="Catcheside P."/>
            <person name="Chovatia M."/>
            <person name="Cooper J."/>
            <person name="Damon W."/>
            <person name="Desjardin D."/>
            <person name="Finy P."/>
            <person name="Geml J."/>
            <person name="Haridas S."/>
            <person name="Hughes K."/>
            <person name="Justo A."/>
            <person name="Karasinski D."/>
            <person name="Kautmanova I."/>
            <person name="Kiss B."/>
            <person name="Kocsube S."/>
            <person name="Kotiranta H."/>
            <person name="LaButti K.M."/>
            <person name="Lechner B.E."/>
            <person name="Liimatainen K."/>
            <person name="Lipzen A."/>
            <person name="Lukacs Z."/>
            <person name="Mihaltcheva S."/>
            <person name="Morgado L.N."/>
            <person name="Niskanen T."/>
            <person name="Noordeloos M.E."/>
            <person name="Ohm R.A."/>
            <person name="Ortiz-Santana B."/>
            <person name="Ovrebo C."/>
            <person name="Racz N."/>
            <person name="Riley R."/>
            <person name="Savchenko A."/>
            <person name="Shiryaev A."/>
            <person name="Soop K."/>
            <person name="Spirin V."/>
            <person name="Szebenyi C."/>
            <person name="Tomsovsky M."/>
            <person name="Tulloss R.E."/>
            <person name="Uehling J."/>
            <person name="Grigoriev I.V."/>
            <person name="Vagvolgyi C."/>
            <person name="Papp T."/>
            <person name="Martin F.M."/>
            <person name="Miettinen O."/>
            <person name="Hibbett D.S."/>
            <person name="Nagy L.G."/>
        </authorList>
    </citation>
    <scope>NUCLEOTIDE SEQUENCE [LARGE SCALE GENOMIC DNA]</scope>
    <source>
        <strain evidence="3 4">FP101781</strain>
    </source>
</reference>
<comment type="caution">
    <text evidence="3">The sequence shown here is derived from an EMBL/GenBank/DDBJ whole genome shotgun (WGS) entry which is preliminary data.</text>
</comment>
<evidence type="ECO:0000256" key="1">
    <source>
        <dbReference type="SAM" id="MobiDB-lite"/>
    </source>
</evidence>
<dbReference type="AlphaFoldDB" id="A0A4Y7SFJ7"/>
<gene>
    <name evidence="3" type="ORF">FA13DRAFT_1757745</name>
</gene>
<organism evidence="3 4">
    <name type="scientific">Coprinellus micaceus</name>
    <name type="common">Glistening ink-cap mushroom</name>
    <name type="synonym">Coprinus micaceus</name>
    <dbReference type="NCBI Taxonomy" id="71717"/>
    <lineage>
        <taxon>Eukaryota</taxon>
        <taxon>Fungi</taxon>
        <taxon>Dikarya</taxon>
        <taxon>Basidiomycota</taxon>
        <taxon>Agaricomycotina</taxon>
        <taxon>Agaricomycetes</taxon>
        <taxon>Agaricomycetidae</taxon>
        <taxon>Agaricales</taxon>
        <taxon>Agaricineae</taxon>
        <taxon>Psathyrellaceae</taxon>
        <taxon>Coprinellus</taxon>
    </lineage>
</organism>
<evidence type="ECO:0000313" key="3">
    <source>
        <dbReference type="EMBL" id="TEB20611.1"/>
    </source>
</evidence>
<dbReference type="EMBL" id="QPFP01000135">
    <property type="protein sequence ID" value="TEB20611.1"/>
    <property type="molecule type" value="Genomic_DNA"/>
</dbReference>
<proteinExistence type="predicted"/>
<dbReference type="InterPro" id="IPR020843">
    <property type="entry name" value="ER"/>
</dbReference>
<sequence length="308" mass="32567">MTQTQFGATLVSDQPSQKRNARRDTNSPNNEPSSTRFAVTTVPVPTPGSDEVFLKVHSASLNPVDVSIQKTGGLVDHYPAIIGGDIADEAVAKLGLASRTTTPGFNSTLLGDIPKNRSYGQAAMMPLVRTTAYLAMYYETPHGLGLQNPLGSLGAYTGTPSLVVGSSSTVSQYAIQFAKASGFNPIIATASTKHTEHLQVYPWTPSAILSSPAQSLTYVVNAISDGFNGESISRVVASKNLPQNKQFLRDQWANMGKLLSDGIVRPLSTLEVKPGGLAGIPVGLQRLEEGKVSGTKLMGHPQETGPGY</sequence>
<evidence type="ECO:0000259" key="2">
    <source>
        <dbReference type="SMART" id="SM00829"/>
    </source>
</evidence>
<protein>
    <recommendedName>
        <fullName evidence="2">Enoyl reductase (ER) domain-containing protein</fullName>
    </recommendedName>
</protein>